<dbReference type="EMBL" id="JACAZI010000005">
    <property type="protein sequence ID" value="KAF7360515.1"/>
    <property type="molecule type" value="Genomic_DNA"/>
</dbReference>
<dbReference type="SUPFAM" id="SSF51905">
    <property type="entry name" value="FAD/NAD(P)-binding domain"/>
    <property type="match status" value="1"/>
</dbReference>
<dbReference type="UniPathway" id="UPA00767">
    <property type="reaction ID" value="UER00752"/>
</dbReference>
<feature type="transmembrane region" description="Helical" evidence="10">
    <location>
        <begin position="526"/>
        <end position="546"/>
    </location>
</feature>
<gene>
    <name evidence="12" type="ORF">MVEN_00782300</name>
</gene>
<dbReference type="InterPro" id="IPR013698">
    <property type="entry name" value="Squalene_epoxidase"/>
</dbReference>
<evidence type="ECO:0000256" key="7">
    <source>
        <dbReference type="ARBA" id="ARBA00022848"/>
    </source>
</evidence>
<dbReference type="PANTHER" id="PTHR10835">
    <property type="entry name" value="SQUALENE MONOOXYGENASE"/>
    <property type="match status" value="1"/>
</dbReference>
<keyword evidence="6 10" id="KW-0274">FAD</keyword>
<dbReference type="GO" id="GO:0006696">
    <property type="term" value="P:ergosterol biosynthetic process"/>
    <property type="evidence" value="ECO:0007669"/>
    <property type="project" value="TreeGrafter"/>
</dbReference>
<reference evidence="12" key="1">
    <citation type="submission" date="2020-05" db="EMBL/GenBank/DDBJ databases">
        <title>Mycena genomes resolve the evolution of fungal bioluminescence.</title>
        <authorList>
            <person name="Tsai I.J."/>
        </authorList>
    </citation>
    <scope>NUCLEOTIDE SEQUENCE</scope>
    <source>
        <strain evidence="12">CCC161011</strain>
    </source>
</reference>
<evidence type="ECO:0000313" key="13">
    <source>
        <dbReference type="Proteomes" id="UP000620124"/>
    </source>
</evidence>
<dbReference type="GO" id="GO:0050660">
    <property type="term" value="F:flavin adenine dinucleotide binding"/>
    <property type="evidence" value="ECO:0007669"/>
    <property type="project" value="UniProtKB-UniRule"/>
</dbReference>
<dbReference type="OrthoDB" id="1678617at2759"/>
<evidence type="ECO:0000256" key="3">
    <source>
        <dbReference type="ARBA" id="ARBA00008802"/>
    </source>
</evidence>
<protein>
    <recommendedName>
        <fullName evidence="4 10">Squalene monooxygenase</fullName>
        <ecNumber evidence="4 10">1.14.14.17</ecNumber>
    </recommendedName>
</protein>
<keyword evidence="5 10" id="KW-0285">Flavoprotein</keyword>
<dbReference type="Proteomes" id="UP000620124">
    <property type="component" value="Unassembled WGS sequence"/>
</dbReference>
<proteinExistence type="inferred from homology"/>
<keyword evidence="7" id="KW-0492">Microsome</keyword>
<comment type="catalytic activity">
    <reaction evidence="10">
        <text>squalene + reduced [NADPH--hemoprotein reductase] + O2 = (S)-2,3-epoxysqualene + oxidized [NADPH--hemoprotein reductase] + H2O + H(+)</text>
        <dbReference type="Rhea" id="RHEA:25282"/>
        <dbReference type="Rhea" id="RHEA-COMP:11964"/>
        <dbReference type="Rhea" id="RHEA-COMP:11965"/>
        <dbReference type="ChEBI" id="CHEBI:15377"/>
        <dbReference type="ChEBI" id="CHEBI:15378"/>
        <dbReference type="ChEBI" id="CHEBI:15379"/>
        <dbReference type="ChEBI" id="CHEBI:15440"/>
        <dbReference type="ChEBI" id="CHEBI:15441"/>
        <dbReference type="ChEBI" id="CHEBI:57618"/>
        <dbReference type="ChEBI" id="CHEBI:58210"/>
        <dbReference type="EC" id="1.14.14.17"/>
    </reaction>
</comment>
<organism evidence="12 13">
    <name type="scientific">Mycena venus</name>
    <dbReference type="NCBI Taxonomy" id="2733690"/>
    <lineage>
        <taxon>Eukaryota</taxon>
        <taxon>Fungi</taxon>
        <taxon>Dikarya</taxon>
        <taxon>Basidiomycota</taxon>
        <taxon>Agaricomycotina</taxon>
        <taxon>Agaricomycetes</taxon>
        <taxon>Agaricomycetidae</taxon>
        <taxon>Agaricales</taxon>
        <taxon>Marasmiineae</taxon>
        <taxon>Mycenaceae</taxon>
        <taxon>Mycena</taxon>
    </lineage>
</organism>
<dbReference type="EC" id="1.14.14.17" evidence="4 10"/>
<evidence type="ECO:0000256" key="1">
    <source>
        <dbReference type="ARBA" id="ARBA00001974"/>
    </source>
</evidence>
<comment type="cofactor">
    <cofactor evidence="1 10">
        <name>FAD</name>
        <dbReference type="ChEBI" id="CHEBI:57692"/>
    </cofactor>
</comment>
<comment type="function">
    <text evidence="10">Catalyzes the stereospecific oxidation of squalene to (S)-2,3-epoxysqualene, and is considered to be a rate-limiting enzyme in steroid biosynthesis.</text>
</comment>
<dbReference type="PANTHER" id="PTHR10835:SF0">
    <property type="entry name" value="SQUALENE MONOOXYGENASE"/>
    <property type="match status" value="1"/>
</dbReference>
<evidence type="ECO:0000256" key="5">
    <source>
        <dbReference type="ARBA" id="ARBA00022630"/>
    </source>
</evidence>
<keyword evidence="10" id="KW-0256">Endoplasmic reticulum</keyword>
<dbReference type="InterPro" id="IPR040125">
    <property type="entry name" value="Squalene_monox"/>
</dbReference>
<keyword evidence="8 10" id="KW-0560">Oxidoreductase</keyword>
<dbReference type="GO" id="GO:0004506">
    <property type="term" value="F:squalene monooxygenase activity"/>
    <property type="evidence" value="ECO:0007669"/>
    <property type="project" value="UniProtKB-UniRule"/>
</dbReference>
<dbReference type="Pfam" id="PF08491">
    <property type="entry name" value="SE"/>
    <property type="match status" value="1"/>
</dbReference>
<evidence type="ECO:0000256" key="6">
    <source>
        <dbReference type="ARBA" id="ARBA00022827"/>
    </source>
</evidence>
<dbReference type="InterPro" id="IPR036188">
    <property type="entry name" value="FAD/NAD-bd_sf"/>
</dbReference>
<evidence type="ECO:0000256" key="8">
    <source>
        <dbReference type="ARBA" id="ARBA00023002"/>
    </source>
</evidence>
<sequence length="547" mass="59523">MWTTHYDVAIVGAGVAGSALAHALATLPRSKPLRIALLERTLAEPDRIVGEILQPGGVSALEELGLASCLENIDAAYLKGFCMLSGDQAVEIPNPRTSEGRSFHYGRFITNLRDAVRKVGVDVIEATVTGLVHAHFEPKIIGVHAVQTDGAASGEDGNKVTLLADLVVVADGAFSNFRSSVMGQVVGKPLARSHCFGVVMEDAPLPLQEHGTIVLMKGSGPVLLYQISKHHTQMLVDIKQPTPSDLKSLILTTIIPQLPLPLRCAAEAAITKDGLRRMPSSIFAAVQQGTPSSGGILLGDAWNMRHPLTGGGMTVTLNDVVILRSLLGALPDFKDRAQVNRAVRQWHWRRKPVASTVNILSSALHGLFSGDDEDLAILRSGCVKYLERGGECINGPASLLSIVAPSHIRLIWHFFALTCYSIWVLFTYPRATPGLNGKPRYIAPSFDEYPMLLRRSIHIVHLSLYLSRRTALKKNLQLYTACLIFLPPIWSELRWWAPRAPPKPIAAPAPPAIPNAATESVTLTVYFVWFTVPLALWMSFLALGWIS</sequence>
<dbReference type="Gene3D" id="3.50.50.60">
    <property type="entry name" value="FAD/NAD(P)-binding domain"/>
    <property type="match status" value="1"/>
</dbReference>
<evidence type="ECO:0000256" key="9">
    <source>
        <dbReference type="ARBA" id="ARBA00023136"/>
    </source>
</evidence>
<dbReference type="GO" id="GO:0005789">
    <property type="term" value="C:endoplasmic reticulum membrane"/>
    <property type="evidence" value="ECO:0007669"/>
    <property type="project" value="UniProtKB-SubCell"/>
</dbReference>
<accession>A0A8H6YMB8</accession>
<evidence type="ECO:0000259" key="11">
    <source>
        <dbReference type="Pfam" id="PF08491"/>
    </source>
</evidence>
<dbReference type="AlphaFoldDB" id="A0A8H6YMB8"/>
<comment type="caution">
    <text evidence="12">The sequence shown here is derived from an EMBL/GenBank/DDBJ whole genome shotgun (WGS) entry which is preliminary data.</text>
</comment>
<keyword evidence="12" id="KW-0503">Monooxygenase</keyword>
<comment type="similarity">
    <text evidence="3 10">Belongs to the squalene monooxygenase family.</text>
</comment>
<evidence type="ECO:0000256" key="2">
    <source>
        <dbReference type="ARBA" id="ARBA00004154"/>
    </source>
</evidence>
<keyword evidence="13" id="KW-1185">Reference proteome</keyword>
<evidence type="ECO:0000256" key="4">
    <source>
        <dbReference type="ARBA" id="ARBA00012312"/>
    </source>
</evidence>
<keyword evidence="10" id="KW-1133">Transmembrane helix</keyword>
<evidence type="ECO:0000313" key="12">
    <source>
        <dbReference type="EMBL" id="KAF7360515.1"/>
    </source>
</evidence>
<evidence type="ECO:0000256" key="10">
    <source>
        <dbReference type="RuleBase" id="RU367121"/>
    </source>
</evidence>
<dbReference type="PRINTS" id="PR00420">
    <property type="entry name" value="RNGMNOXGNASE"/>
</dbReference>
<keyword evidence="9 10" id="KW-0472">Membrane</keyword>
<feature type="domain" description="Squalene epoxidase" evidence="11">
    <location>
        <begin position="164"/>
        <end position="427"/>
    </location>
</feature>
<comment type="subcellular location">
    <subcellularLocation>
        <location evidence="10">Endoplasmic reticulum membrane</location>
        <topology evidence="10">Multi-pass membrane protein</topology>
    </subcellularLocation>
    <subcellularLocation>
        <location evidence="2">Microsome membrane</location>
        <topology evidence="2">Multi-pass membrane protein</topology>
    </subcellularLocation>
</comment>
<keyword evidence="10" id="KW-0812">Transmembrane</keyword>
<name>A0A8H6YMB8_9AGAR</name>
<feature type="transmembrane region" description="Helical" evidence="10">
    <location>
        <begin position="410"/>
        <end position="429"/>
    </location>
</feature>